<gene>
    <name evidence="9" type="ORF">AFUS01_LOCUS45904</name>
</gene>
<keyword evidence="10" id="KW-1185">Reference proteome</keyword>
<protein>
    <recommendedName>
        <fullName evidence="7">Large ribosomal subunit protein mL40</fullName>
    </recommendedName>
    <alternativeName>
        <fullName evidence="8">39S ribosomal protein L40, mitochondrial</fullName>
    </alternativeName>
</protein>
<keyword evidence="6" id="KW-0687">Ribonucleoprotein</keyword>
<keyword evidence="3" id="KW-0809">Transit peptide</keyword>
<keyword evidence="4" id="KW-0689">Ribosomal protein</keyword>
<comment type="caution">
    <text evidence="9">The sequence shown here is derived from an EMBL/GenBank/DDBJ whole genome shotgun (WGS) entry which is preliminary data.</text>
</comment>
<reference evidence="9" key="1">
    <citation type="submission" date="2021-06" db="EMBL/GenBank/DDBJ databases">
        <authorList>
            <person name="Hodson N. C."/>
            <person name="Mongue J. A."/>
            <person name="Jaron S. K."/>
        </authorList>
    </citation>
    <scope>NUCLEOTIDE SEQUENCE</scope>
</reference>
<dbReference type="Pfam" id="PF09812">
    <property type="entry name" value="MRP-L28"/>
    <property type="match status" value="1"/>
</dbReference>
<evidence type="ECO:0000256" key="3">
    <source>
        <dbReference type="ARBA" id="ARBA00022946"/>
    </source>
</evidence>
<keyword evidence="5" id="KW-0496">Mitochondrion</keyword>
<evidence type="ECO:0000313" key="10">
    <source>
        <dbReference type="Proteomes" id="UP000708208"/>
    </source>
</evidence>
<comment type="subcellular location">
    <subcellularLocation>
        <location evidence="1">Mitochondrion</location>
    </subcellularLocation>
</comment>
<dbReference type="GO" id="GO:0005762">
    <property type="term" value="C:mitochondrial large ribosomal subunit"/>
    <property type="evidence" value="ECO:0007669"/>
    <property type="project" value="InterPro"/>
</dbReference>
<evidence type="ECO:0000256" key="2">
    <source>
        <dbReference type="ARBA" id="ARBA00009360"/>
    </source>
</evidence>
<proteinExistence type="inferred from homology"/>
<dbReference type="AlphaFoldDB" id="A0A8J2PTP5"/>
<name>A0A8J2PTP5_9HEXA</name>
<dbReference type="OrthoDB" id="5977625at2759"/>
<dbReference type="FunFam" id="6.10.250.3440:FF:000001">
    <property type="entry name" value="Mitochondrial ribosomal protein L40"/>
    <property type="match status" value="1"/>
</dbReference>
<dbReference type="InterPro" id="IPR039145">
    <property type="entry name" value="Ribosomal_mL40_metazoa/plant"/>
</dbReference>
<accession>A0A8J2PTP5</accession>
<evidence type="ECO:0000256" key="1">
    <source>
        <dbReference type="ARBA" id="ARBA00004173"/>
    </source>
</evidence>
<dbReference type="PANTHER" id="PTHR13359:SF2">
    <property type="entry name" value="LARGE RIBOSOMAL SUBUNIT PROTEIN ML40"/>
    <property type="match status" value="1"/>
</dbReference>
<evidence type="ECO:0000256" key="4">
    <source>
        <dbReference type="ARBA" id="ARBA00022980"/>
    </source>
</evidence>
<dbReference type="Proteomes" id="UP000708208">
    <property type="component" value="Unassembled WGS sequence"/>
</dbReference>
<sequence>MSFLLGSFASSKLLNLTRFTSVASAVWPKSLWPSNDGVRSIATSPILLAEPLKKKKRLDPAIAKAREQRKQRRLEKEIRKLQKHARQLKPLDELQIPVQIQDNPKQRERRLPQLTTSEMENRWLLEMEMSKFKHTLVMHEYRAMENLMSSQQKALTELRNVSEDLYQAAIAIDETYIPFQSTGPVETPPFKDYNTPEGDYIDISRNWEK</sequence>
<dbReference type="PANTHER" id="PTHR13359">
    <property type="entry name" value="39S RIBOSOMAL PROTEIN L40, MITOCHONDRIAL"/>
    <property type="match status" value="1"/>
</dbReference>
<evidence type="ECO:0000256" key="7">
    <source>
        <dbReference type="ARBA" id="ARBA00035192"/>
    </source>
</evidence>
<comment type="similarity">
    <text evidence="2">Belongs to the mitochondrion-specific ribosomal protein mL40 family.</text>
</comment>
<dbReference type="InterPro" id="IPR019192">
    <property type="entry name" value="Ribosomal_mL40"/>
</dbReference>
<organism evidence="9 10">
    <name type="scientific">Allacma fusca</name>
    <dbReference type="NCBI Taxonomy" id="39272"/>
    <lineage>
        <taxon>Eukaryota</taxon>
        <taxon>Metazoa</taxon>
        <taxon>Ecdysozoa</taxon>
        <taxon>Arthropoda</taxon>
        <taxon>Hexapoda</taxon>
        <taxon>Collembola</taxon>
        <taxon>Symphypleona</taxon>
        <taxon>Sminthuridae</taxon>
        <taxon>Allacma</taxon>
    </lineage>
</organism>
<evidence type="ECO:0000256" key="5">
    <source>
        <dbReference type="ARBA" id="ARBA00023128"/>
    </source>
</evidence>
<evidence type="ECO:0000313" key="9">
    <source>
        <dbReference type="EMBL" id="CAG7836685.1"/>
    </source>
</evidence>
<evidence type="ECO:0000256" key="6">
    <source>
        <dbReference type="ARBA" id="ARBA00023274"/>
    </source>
</evidence>
<dbReference type="EMBL" id="CAJVCH010571124">
    <property type="protein sequence ID" value="CAG7836685.1"/>
    <property type="molecule type" value="Genomic_DNA"/>
</dbReference>
<evidence type="ECO:0000256" key="8">
    <source>
        <dbReference type="ARBA" id="ARBA00083752"/>
    </source>
</evidence>